<dbReference type="InterPro" id="IPR000595">
    <property type="entry name" value="cNMP-bd_dom"/>
</dbReference>
<dbReference type="Pfam" id="PF00610">
    <property type="entry name" value="DEP"/>
    <property type="match status" value="1"/>
</dbReference>
<dbReference type="Proteomes" id="UP000230423">
    <property type="component" value="Unassembled WGS sequence"/>
</dbReference>
<feature type="domain" description="Cyclic nucleotide-binding" evidence="4">
    <location>
        <begin position="375"/>
        <end position="476"/>
    </location>
</feature>
<dbReference type="SMART" id="SM00229">
    <property type="entry name" value="RasGEFN"/>
    <property type="match status" value="1"/>
</dbReference>
<evidence type="ECO:0000259" key="6">
    <source>
        <dbReference type="PROSITE" id="PS50212"/>
    </source>
</evidence>
<dbReference type="GO" id="GO:0005886">
    <property type="term" value="C:plasma membrane"/>
    <property type="evidence" value="ECO:0007669"/>
    <property type="project" value="TreeGrafter"/>
</dbReference>
<name>A0A2G9UJB6_TELCI</name>
<dbReference type="Gene3D" id="2.60.120.10">
    <property type="entry name" value="Jelly Rolls"/>
    <property type="match status" value="1"/>
</dbReference>
<dbReference type="SMART" id="SM00049">
    <property type="entry name" value="DEP"/>
    <property type="match status" value="1"/>
</dbReference>
<dbReference type="PROSITE" id="PS50009">
    <property type="entry name" value="RASGEF_CAT"/>
    <property type="match status" value="1"/>
</dbReference>
<dbReference type="GO" id="GO:0005085">
    <property type="term" value="F:guanyl-nucleotide exchange factor activity"/>
    <property type="evidence" value="ECO:0007669"/>
    <property type="project" value="UniProtKB-KW"/>
</dbReference>
<dbReference type="InterPro" id="IPR036390">
    <property type="entry name" value="WH_DNA-bd_sf"/>
</dbReference>
<sequence length="1004" mass="113844">ARRAMDALVSRARRIGPLRALSDSLLFALFANCDCIPDRRENERVEAEYNAKENAAQFFNKSDRTSHWYLLLAGEVQLFLPGYYPKHADHLQSFIVVMQDMLSEEHTIPSHLIATRSDAGVIHPLPNGDVNGIHSTIAGTSYPNEYHGGNELFFSTLHKRGPTTSFDVSAMQAELDQVPQHSYDQGSIIEFNNAISFEARIREVGAHLKHAMLTNAPHLIRERIIHKVPYTDCMVGSEMVDWLLDLSVSTGAHSPALSRFQISGMWQTLLEHNLICHVTGELQFVDKLVCYRWVDSDMGDQSWREMANGIPGRFPRGELRLKEDVPTRDDLASAVFFLSTVGPDALFRMILKKLPHDRTPEELELVYEELLHVKALSHLSTMVKRELATVIGYEHHTHAGTVLFHQGEAGKNWYIILRGSVDVSIHGKGVVCTLQEGDDFGKLALVNDSPRAATITLREDQAQFLTVDKHDFNRILRDVEANTVRLKEHGQDVLVLEKISLPRGAAIESGLSSNGKGQCCYSVMAGLAEKMLEYVLETRVDAQEDGAELDVFLEDLVLTHIIYLPTNTLCNYLKHYYTRAAEPHSNPLGALDEIEQRISAKRRVVSFLWLWVNTLGIHYFLDPAANAFVEELYCHVLEDNRSLPGLGPILTRMTALRDLREEARRTLARHPAVVLECGVLSTMAPAPSPVLPSDICNQIIHLSDTTSFALPIRMDKTATEICELARNRLRSSHHDELALVEVKSSGEKVVFYDGDVSIPTMLSLNSKLYVVSKDEVDSLVPQLDQNGPLESVHASVMEYVSSHELAQQLLVLHTQLFEATDEIELVTQVIGRDQFPGRVPSNLDLLMRRFNEVQYWATTEVLLALPQKRVTTLRKFIKIAMYAKENRDLMTLFAITLGLSNIAVSRLAHLWERLPAKLRRQFAEFESLLDPSRNHRPYRALVAKHMIATILRTFRQCKSRFTAPQIESKKIFETQNFIRNFRVVDNQRRLMELSYQIEPRRRRN</sequence>
<dbReference type="SUPFAM" id="SSF48366">
    <property type="entry name" value="Ras GEF"/>
    <property type="match status" value="1"/>
</dbReference>
<reference evidence="7 8" key="1">
    <citation type="submission" date="2015-09" db="EMBL/GenBank/DDBJ databases">
        <title>Draft genome of the parasitic nematode Teladorsagia circumcincta isolate WARC Sus (inbred).</title>
        <authorList>
            <person name="Mitreva M."/>
        </authorList>
    </citation>
    <scope>NUCLEOTIDE SEQUENCE [LARGE SCALE GENOMIC DNA]</scope>
    <source>
        <strain evidence="7 8">S</strain>
    </source>
</reference>
<dbReference type="PROSITE" id="PS50186">
    <property type="entry name" value="DEP"/>
    <property type="match status" value="1"/>
</dbReference>
<dbReference type="Pfam" id="PF00027">
    <property type="entry name" value="cNMP_binding"/>
    <property type="match status" value="1"/>
</dbReference>
<dbReference type="SMART" id="SM00147">
    <property type="entry name" value="RasGEF"/>
    <property type="match status" value="1"/>
</dbReference>
<dbReference type="GO" id="GO:0007265">
    <property type="term" value="P:Ras protein signal transduction"/>
    <property type="evidence" value="ECO:0007669"/>
    <property type="project" value="TreeGrafter"/>
</dbReference>
<evidence type="ECO:0000259" key="3">
    <source>
        <dbReference type="PROSITE" id="PS50009"/>
    </source>
</evidence>
<dbReference type="Gene3D" id="3.10.20.90">
    <property type="entry name" value="Phosphatidylinositol 3-kinase Catalytic Subunit, Chain A, domain 1"/>
    <property type="match status" value="1"/>
</dbReference>
<dbReference type="SUPFAM" id="SSF46785">
    <property type="entry name" value="Winged helix' DNA-binding domain"/>
    <property type="match status" value="1"/>
</dbReference>
<gene>
    <name evidence="7" type="ORF">TELCIR_07803</name>
</gene>
<feature type="domain" description="DEP" evidence="5">
    <location>
        <begin position="214"/>
        <end position="295"/>
    </location>
</feature>
<dbReference type="PROSITE" id="PS50212">
    <property type="entry name" value="RASGEF_NTER"/>
    <property type="match status" value="1"/>
</dbReference>
<dbReference type="SMART" id="SM00100">
    <property type="entry name" value="cNMP"/>
    <property type="match status" value="1"/>
</dbReference>
<dbReference type="PRINTS" id="PR00103">
    <property type="entry name" value="CAMPKINASE"/>
</dbReference>
<dbReference type="InterPro" id="IPR029071">
    <property type="entry name" value="Ubiquitin-like_domsf"/>
</dbReference>
<dbReference type="InterPro" id="IPR008937">
    <property type="entry name" value="Ras-like_GEF"/>
</dbReference>
<proteinExistence type="predicted"/>
<dbReference type="Pfam" id="PF00617">
    <property type="entry name" value="RasGEF"/>
    <property type="match status" value="1"/>
</dbReference>
<dbReference type="Gene3D" id="1.10.8.1240">
    <property type="match status" value="1"/>
</dbReference>
<dbReference type="InterPro" id="IPR000591">
    <property type="entry name" value="DEP_dom"/>
</dbReference>
<evidence type="ECO:0000256" key="1">
    <source>
        <dbReference type="ARBA" id="ARBA00022658"/>
    </source>
</evidence>
<dbReference type="PANTHER" id="PTHR23113:SF327">
    <property type="entry name" value="EXCHANGE PROTEIN DIRECTLY ACTIVATED BY CAMP, ISOFORM E"/>
    <property type="match status" value="1"/>
</dbReference>
<evidence type="ECO:0000313" key="7">
    <source>
        <dbReference type="EMBL" id="PIO70348.1"/>
    </source>
</evidence>
<dbReference type="Gene3D" id="1.10.840.10">
    <property type="entry name" value="Ras guanine-nucleotide exchange factors catalytic domain"/>
    <property type="match status" value="2"/>
</dbReference>
<dbReference type="SUPFAM" id="SSF51206">
    <property type="entry name" value="cAMP-binding domain-like"/>
    <property type="match status" value="1"/>
</dbReference>
<feature type="non-terminal residue" evidence="7">
    <location>
        <position position="1"/>
    </location>
</feature>
<dbReference type="InterPro" id="IPR023578">
    <property type="entry name" value="Ras_GEF_dom_sf"/>
</dbReference>
<dbReference type="PROSITE" id="PS50042">
    <property type="entry name" value="CNMP_BINDING_3"/>
    <property type="match status" value="1"/>
</dbReference>
<dbReference type="InterPro" id="IPR001895">
    <property type="entry name" value="RASGEF_cat_dom"/>
</dbReference>
<protein>
    <submittedName>
        <fullName evidence="7">RasGEF domain protein</fullName>
    </submittedName>
</protein>
<dbReference type="AlphaFoldDB" id="A0A2G9UJB6"/>
<dbReference type="CDD" id="cd06224">
    <property type="entry name" value="REM"/>
    <property type="match status" value="1"/>
</dbReference>
<keyword evidence="1 2" id="KW-0344">Guanine-nucleotide releasing factor</keyword>
<dbReference type="CDD" id="cd00038">
    <property type="entry name" value="CAP_ED"/>
    <property type="match status" value="1"/>
</dbReference>
<dbReference type="InterPro" id="IPR018490">
    <property type="entry name" value="cNMP-bd_dom_sf"/>
</dbReference>
<organism evidence="7 8">
    <name type="scientific">Teladorsagia circumcincta</name>
    <name type="common">Brown stomach worm</name>
    <name type="synonym">Ostertagia circumcincta</name>
    <dbReference type="NCBI Taxonomy" id="45464"/>
    <lineage>
        <taxon>Eukaryota</taxon>
        <taxon>Metazoa</taxon>
        <taxon>Ecdysozoa</taxon>
        <taxon>Nematoda</taxon>
        <taxon>Chromadorea</taxon>
        <taxon>Rhabditida</taxon>
        <taxon>Rhabditina</taxon>
        <taxon>Rhabditomorpha</taxon>
        <taxon>Strongyloidea</taxon>
        <taxon>Trichostrongylidae</taxon>
        <taxon>Teladorsagia</taxon>
    </lineage>
</organism>
<accession>A0A2G9UJB6</accession>
<dbReference type="EMBL" id="KZ346302">
    <property type="protein sequence ID" value="PIO70348.1"/>
    <property type="molecule type" value="Genomic_DNA"/>
</dbReference>
<dbReference type="Gene3D" id="1.20.870.10">
    <property type="entry name" value="Son of sevenless (SoS) protein Chain: S domain 1"/>
    <property type="match status" value="1"/>
</dbReference>
<dbReference type="InterPro" id="IPR000651">
    <property type="entry name" value="Ras-like_Gua-exchang_fac_N"/>
</dbReference>
<dbReference type="OrthoDB" id="21144at2759"/>
<feature type="domain" description="Ras-GEF" evidence="3">
    <location>
        <begin position="801"/>
        <end position="1004"/>
    </location>
</feature>
<dbReference type="PANTHER" id="PTHR23113">
    <property type="entry name" value="GUANINE NUCLEOTIDE EXCHANGE FACTOR"/>
    <property type="match status" value="1"/>
</dbReference>
<dbReference type="InterPro" id="IPR036388">
    <property type="entry name" value="WH-like_DNA-bd_sf"/>
</dbReference>
<evidence type="ECO:0000259" key="5">
    <source>
        <dbReference type="PROSITE" id="PS50186"/>
    </source>
</evidence>
<evidence type="ECO:0000313" key="8">
    <source>
        <dbReference type="Proteomes" id="UP000230423"/>
    </source>
</evidence>
<feature type="domain" description="N-terminal Ras-GEF" evidence="6">
    <location>
        <begin position="519"/>
        <end position="664"/>
    </location>
</feature>
<evidence type="ECO:0000259" key="4">
    <source>
        <dbReference type="PROSITE" id="PS50042"/>
    </source>
</evidence>
<dbReference type="InterPro" id="IPR014710">
    <property type="entry name" value="RmlC-like_jellyroll"/>
</dbReference>
<dbReference type="InterPro" id="IPR036964">
    <property type="entry name" value="RASGEF_cat_dom_sf"/>
</dbReference>
<dbReference type="Gene3D" id="1.10.10.10">
    <property type="entry name" value="Winged helix-like DNA-binding domain superfamily/Winged helix DNA-binding domain"/>
    <property type="match status" value="1"/>
</dbReference>
<keyword evidence="8" id="KW-1185">Reference proteome</keyword>
<evidence type="ECO:0000256" key="2">
    <source>
        <dbReference type="PROSITE-ProRule" id="PRU00168"/>
    </source>
</evidence>
<dbReference type="SUPFAM" id="SSF54236">
    <property type="entry name" value="Ubiquitin-like"/>
    <property type="match status" value="1"/>
</dbReference>